<dbReference type="FunFam" id="3.40.50.300:FF:000365">
    <property type="entry name" value="Ribosome biogenesis ATPase RIX7"/>
    <property type="match status" value="1"/>
</dbReference>
<evidence type="ECO:0000313" key="11">
    <source>
        <dbReference type="Proteomes" id="UP000265663"/>
    </source>
</evidence>
<proteinExistence type="inferred from homology"/>
<dbReference type="GO" id="GO:0007031">
    <property type="term" value="P:peroxisome organization"/>
    <property type="evidence" value="ECO:0007669"/>
    <property type="project" value="UniProtKB-KW"/>
</dbReference>
<dbReference type="OrthoDB" id="27435at2759"/>
<dbReference type="InterPro" id="IPR041569">
    <property type="entry name" value="AAA_lid_3"/>
</dbReference>
<dbReference type="EMBL" id="KE747833">
    <property type="protein sequence ID" value="RMZ72661.1"/>
    <property type="molecule type" value="Genomic_DNA"/>
</dbReference>
<dbReference type="AlphaFoldDB" id="A0A3M7MDU3"/>
<sequence>MARAEYGRRNSAGASLIDKARELFGDWVEPVEDMNATSPNEIVGLDKDVYQVVRKYLDDHDESSSKLRLSVVYDSIQRSNSSLKRRPRKQLEDSIDRVIDVIRKDEEPDDDDMAELEGDFAMDEPQEKKDRSGDWMNRQIVKGWGIPTATGETSKKRDAEKSKEERDSKKQKKAEARGSKIDTAAPTGVTLDDLGGVTKVKEQLKEHLVLPLLMSHVYVNRKIPIPRGILLHGPPGCGKTVISRAFAAELGVPFIEILGPSVVSGMSGESEKQIREHFEKAKAVAPCLLFIDEIDVIAPKRDSAQSQMEKRIVAQLLISMDSLAMEGNNGKPVIVLAATNRPDSLDPALRRGGRFDTEINMGVPNELTRRSILKALTREIKLSPDVDFGVLARRTAGFVGADLKDLVSKAGTWSMDEFRRALEKQAASVETTMEIDDDTDTQVNQSIRRLITRVRDTEAQPPEGYEDIALAMEAFEAVLPTITPSSKREGFATVPDTTWRDVGALSGIREALEMAICEPIKDPVKFAKFGITAPTGVLLWGPPGCGKTLLAKAVAAESKANFISVKGPELLNKYVGESERALRQVFERARSSVPCVIFFDEFDALVPKRSTELHEASARVVNTLLTEFDGLSMRSGIYVIAATNRPEMIDEAMLRPGRLETLLYVKLPKPEERVDILRALIRQRGVINPELAEIARLDACKDFSGADLESLLRKAGQHALSRRGEMVELVDFEEAAKTLKPSVGDVKKYERLQDRFGTNR</sequence>
<dbReference type="InterPro" id="IPR027417">
    <property type="entry name" value="P-loop_NTPase"/>
</dbReference>
<gene>
    <name evidence="10" type="ORF">GMOD_00007676</name>
</gene>
<organism evidence="10 11">
    <name type="scientific">Pyrenophora seminiperda CCB06</name>
    <dbReference type="NCBI Taxonomy" id="1302712"/>
    <lineage>
        <taxon>Eukaryota</taxon>
        <taxon>Fungi</taxon>
        <taxon>Dikarya</taxon>
        <taxon>Ascomycota</taxon>
        <taxon>Pezizomycotina</taxon>
        <taxon>Dothideomycetes</taxon>
        <taxon>Pleosporomycetidae</taxon>
        <taxon>Pleosporales</taxon>
        <taxon>Pleosporineae</taxon>
        <taxon>Pleosporaceae</taxon>
        <taxon>Pyrenophora</taxon>
    </lineage>
</organism>
<dbReference type="Gene3D" id="1.10.8.60">
    <property type="match status" value="2"/>
</dbReference>
<feature type="region of interest" description="Disordered" evidence="8">
    <location>
        <begin position="102"/>
        <end position="188"/>
    </location>
</feature>
<dbReference type="SMART" id="SM00382">
    <property type="entry name" value="AAA"/>
    <property type="match status" value="2"/>
</dbReference>
<name>A0A3M7MDU3_9PLEO</name>
<dbReference type="GO" id="GO:0042254">
    <property type="term" value="P:ribosome biogenesis"/>
    <property type="evidence" value="ECO:0007669"/>
    <property type="project" value="TreeGrafter"/>
</dbReference>
<keyword evidence="4" id="KW-0067">ATP-binding</keyword>
<keyword evidence="11" id="KW-1185">Reference proteome</keyword>
<dbReference type="PANTHER" id="PTHR23077:SF171">
    <property type="entry name" value="NUCLEAR VALOSIN-CONTAINING PROTEIN-LIKE"/>
    <property type="match status" value="1"/>
</dbReference>
<dbReference type="PROSITE" id="PS00674">
    <property type="entry name" value="AAA"/>
    <property type="match status" value="1"/>
</dbReference>
<feature type="domain" description="AAA+ ATPase" evidence="9">
    <location>
        <begin position="225"/>
        <end position="365"/>
    </location>
</feature>
<dbReference type="Gene3D" id="3.40.50.300">
    <property type="entry name" value="P-loop containing nucleotide triphosphate hydrolases"/>
    <property type="match status" value="2"/>
</dbReference>
<reference evidence="10 11" key="1">
    <citation type="journal article" date="2014" name="PLoS ONE">
        <title>De novo Genome Assembly of the Fungal Plant Pathogen Pyrenophora semeniperda.</title>
        <authorList>
            <person name="Soliai M.M."/>
            <person name="Meyer S.E."/>
            <person name="Udall J.A."/>
            <person name="Elzinga D.E."/>
            <person name="Hermansen R.A."/>
            <person name="Bodily P.M."/>
            <person name="Hart A.A."/>
            <person name="Coleman C.E."/>
        </authorList>
    </citation>
    <scope>NUCLEOTIDE SEQUENCE [LARGE SCALE GENOMIC DNA]</scope>
    <source>
        <strain evidence="10 11">CCB06</strain>
        <tissue evidence="10">Mycelium</tissue>
    </source>
</reference>
<dbReference type="InterPro" id="IPR003960">
    <property type="entry name" value="ATPase_AAA_CS"/>
</dbReference>
<evidence type="ECO:0000256" key="8">
    <source>
        <dbReference type="SAM" id="MobiDB-lite"/>
    </source>
</evidence>
<evidence type="ECO:0000256" key="6">
    <source>
        <dbReference type="ARBA" id="ARBA00034532"/>
    </source>
</evidence>
<feature type="compositionally biased region" description="Acidic residues" evidence="8">
    <location>
        <begin position="107"/>
        <end position="124"/>
    </location>
</feature>
<evidence type="ECO:0000259" key="9">
    <source>
        <dbReference type="SMART" id="SM00382"/>
    </source>
</evidence>
<protein>
    <recommendedName>
        <fullName evidence="6">Peroxisomal ATPase PEX1</fullName>
    </recommendedName>
    <alternativeName>
        <fullName evidence="5">Peroxin-1</fullName>
    </alternativeName>
</protein>
<keyword evidence="2" id="KW-0962">Peroxisome biogenesis</keyword>
<evidence type="ECO:0000256" key="4">
    <source>
        <dbReference type="ARBA" id="ARBA00022840"/>
    </source>
</evidence>
<dbReference type="GO" id="GO:1990275">
    <property type="term" value="F:preribosome binding"/>
    <property type="evidence" value="ECO:0007669"/>
    <property type="project" value="TreeGrafter"/>
</dbReference>
<feature type="compositionally biased region" description="Basic and acidic residues" evidence="8">
    <location>
        <begin position="153"/>
        <end position="180"/>
    </location>
</feature>
<evidence type="ECO:0000256" key="2">
    <source>
        <dbReference type="ARBA" id="ARBA00022593"/>
    </source>
</evidence>
<evidence type="ECO:0000256" key="3">
    <source>
        <dbReference type="ARBA" id="ARBA00022741"/>
    </source>
</evidence>
<dbReference type="Pfam" id="PF17862">
    <property type="entry name" value="AAA_lid_3"/>
    <property type="match status" value="2"/>
</dbReference>
<comment type="similarity">
    <text evidence="1">Belongs to the AAA ATPase family.</text>
</comment>
<evidence type="ECO:0000256" key="1">
    <source>
        <dbReference type="ARBA" id="ARBA00006914"/>
    </source>
</evidence>
<evidence type="ECO:0000256" key="5">
    <source>
        <dbReference type="ARBA" id="ARBA00032509"/>
    </source>
</evidence>
<evidence type="ECO:0000256" key="7">
    <source>
        <dbReference type="ARBA" id="ARBA00048778"/>
    </source>
</evidence>
<dbReference type="FunFam" id="3.40.50.300:FF:000149">
    <property type="entry name" value="Nuclear valosin-containing protein-like"/>
    <property type="match status" value="1"/>
</dbReference>
<dbReference type="InterPro" id="IPR003593">
    <property type="entry name" value="AAA+_ATPase"/>
</dbReference>
<dbReference type="GO" id="GO:0016887">
    <property type="term" value="F:ATP hydrolysis activity"/>
    <property type="evidence" value="ECO:0007669"/>
    <property type="project" value="InterPro"/>
</dbReference>
<accession>A0A3M7MDU3</accession>
<dbReference type="InterPro" id="IPR050168">
    <property type="entry name" value="AAA_ATPase_domain"/>
</dbReference>
<dbReference type="Pfam" id="PF00004">
    <property type="entry name" value="AAA"/>
    <property type="match status" value="2"/>
</dbReference>
<dbReference type="Proteomes" id="UP000265663">
    <property type="component" value="Unassembled WGS sequence"/>
</dbReference>
<dbReference type="GO" id="GO:0005634">
    <property type="term" value="C:nucleus"/>
    <property type="evidence" value="ECO:0007669"/>
    <property type="project" value="TreeGrafter"/>
</dbReference>
<dbReference type="GO" id="GO:0003723">
    <property type="term" value="F:RNA binding"/>
    <property type="evidence" value="ECO:0007669"/>
    <property type="project" value="TreeGrafter"/>
</dbReference>
<dbReference type="GO" id="GO:0005524">
    <property type="term" value="F:ATP binding"/>
    <property type="evidence" value="ECO:0007669"/>
    <property type="project" value="UniProtKB-KW"/>
</dbReference>
<evidence type="ECO:0000313" key="10">
    <source>
        <dbReference type="EMBL" id="RMZ72661.1"/>
    </source>
</evidence>
<keyword evidence="3" id="KW-0547">Nucleotide-binding</keyword>
<dbReference type="PANTHER" id="PTHR23077">
    <property type="entry name" value="AAA-FAMILY ATPASE"/>
    <property type="match status" value="1"/>
</dbReference>
<dbReference type="SUPFAM" id="SSF52540">
    <property type="entry name" value="P-loop containing nucleoside triphosphate hydrolases"/>
    <property type="match status" value="2"/>
</dbReference>
<feature type="domain" description="AAA+ ATPase" evidence="9">
    <location>
        <begin position="533"/>
        <end position="669"/>
    </location>
</feature>
<dbReference type="InterPro" id="IPR003959">
    <property type="entry name" value="ATPase_AAA_core"/>
</dbReference>
<comment type="catalytic activity">
    <reaction evidence="7">
        <text>ATP + H2O = ADP + phosphate + H(+)</text>
        <dbReference type="Rhea" id="RHEA:13065"/>
        <dbReference type="ChEBI" id="CHEBI:15377"/>
        <dbReference type="ChEBI" id="CHEBI:15378"/>
        <dbReference type="ChEBI" id="CHEBI:30616"/>
        <dbReference type="ChEBI" id="CHEBI:43474"/>
        <dbReference type="ChEBI" id="CHEBI:456216"/>
    </reaction>
    <physiologicalReaction direction="left-to-right" evidence="7">
        <dbReference type="Rhea" id="RHEA:13066"/>
    </physiologicalReaction>
</comment>